<proteinExistence type="predicted"/>
<feature type="compositionally biased region" description="Basic and acidic residues" evidence="5">
    <location>
        <begin position="245"/>
        <end position="254"/>
    </location>
</feature>
<dbReference type="STRING" id="1573173.A0A161W4Y6"/>
<evidence type="ECO:0000259" key="6">
    <source>
        <dbReference type="PROSITE" id="PS51192"/>
    </source>
</evidence>
<dbReference type="SMART" id="SM00487">
    <property type="entry name" value="DEXDc"/>
    <property type="match status" value="1"/>
</dbReference>
<evidence type="ECO:0000256" key="1">
    <source>
        <dbReference type="ARBA" id="ARBA00022741"/>
    </source>
</evidence>
<keyword evidence="4" id="KW-0067">ATP-binding</keyword>
<dbReference type="CDD" id="cd18008">
    <property type="entry name" value="DEXDc_SHPRH-like"/>
    <property type="match status" value="1"/>
</dbReference>
<dbReference type="EMBL" id="LFIW01001493">
    <property type="protein sequence ID" value="KZL82165.1"/>
    <property type="molecule type" value="Genomic_DNA"/>
</dbReference>
<dbReference type="GO" id="GO:0016787">
    <property type="term" value="F:hydrolase activity"/>
    <property type="evidence" value="ECO:0007669"/>
    <property type="project" value="UniProtKB-KW"/>
</dbReference>
<dbReference type="InterPro" id="IPR014001">
    <property type="entry name" value="Helicase_ATP-bd"/>
</dbReference>
<evidence type="ECO:0000313" key="8">
    <source>
        <dbReference type="Proteomes" id="UP000076584"/>
    </source>
</evidence>
<feature type="region of interest" description="Disordered" evidence="5">
    <location>
        <begin position="24"/>
        <end position="152"/>
    </location>
</feature>
<gene>
    <name evidence="7" type="ORF">CI238_11316</name>
</gene>
<dbReference type="SUPFAM" id="SSF52540">
    <property type="entry name" value="P-loop containing nucleoside triphosphate hydrolases"/>
    <property type="match status" value="2"/>
</dbReference>
<dbReference type="Pfam" id="PF00176">
    <property type="entry name" value="SNF2-rel_dom"/>
    <property type="match status" value="1"/>
</dbReference>
<dbReference type="Gene3D" id="3.40.50.300">
    <property type="entry name" value="P-loop containing nucleotide triphosphate hydrolases"/>
    <property type="match status" value="1"/>
</dbReference>
<feature type="region of interest" description="Disordered" evidence="5">
    <location>
        <begin position="732"/>
        <end position="783"/>
    </location>
</feature>
<evidence type="ECO:0000256" key="3">
    <source>
        <dbReference type="ARBA" id="ARBA00022806"/>
    </source>
</evidence>
<reference evidence="7 8" key="1">
    <citation type="submission" date="2015-06" db="EMBL/GenBank/DDBJ databases">
        <title>Survival trade-offs in plant roots during colonization by closely related pathogenic and mutualistic fungi.</title>
        <authorList>
            <person name="Hacquard S."/>
            <person name="Kracher B."/>
            <person name="Hiruma K."/>
            <person name="Weinman A."/>
            <person name="Muench P."/>
            <person name="Garrido Oter R."/>
            <person name="Ver Loren van Themaat E."/>
            <person name="Dallerey J.-F."/>
            <person name="Damm U."/>
            <person name="Henrissat B."/>
            <person name="Lespinet O."/>
            <person name="Thon M."/>
            <person name="Kemen E."/>
            <person name="McHardy A.C."/>
            <person name="Schulze-Lefert P."/>
            <person name="O'Connell R.J."/>
        </authorList>
    </citation>
    <scope>NUCLEOTIDE SEQUENCE [LARGE SCALE GENOMIC DNA]</scope>
    <source>
        <strain evidence="7 8">MAFF 238704</strain>
    </source>
</reference>
<keyword evidence="2" id="KW-0378">Hydrolase</keyword>
<dbReference type="InterPro" id="IPR001650">
    <property type="entry name" value="Helicase_C-like"/>
</dbReference>
<organism evidence="7 8">
    <name type="scientific">Colletotrichum incanum</name>
    <name type="common">Soybean anthracnose fungus</name>
    <dbReference type="NCBI Taxonomy" id="1573173"/>
    <lineage>
        <taxon>Eukaryota</taxon>
        <taxon>Fungi</taxon>
        <taxon>Dikarya</taxon>
        <taxon>Ascomycota</taxon>
        <taxon>Pezizomycotina</taxon>
        <taxon>Sordariomycetes</taxon>
        <taxon>Hypocreomycetidae</taxon>
        <taxon>Glomerellales</taxon>
        <taxon>Glomerellaceae</taxon>
        <taxon>Colletotrichum</taxon>
        <taxon>Colletotrichum spaethianum species complex</taxon>
    </lineage>
</organism>
<feature type="compositionally biased region" description="Basic residues" evidence="5">
    <location>
        <begin position="753"/>
        <end position="778"/>
    </location>
</feature>
<sequence length="993" mass="110817">MTSAATAVQSSSLFVLQEVEELARKHDMGSSPSSSDTIASTDQPVDHTAKGSSSSDGHIPMATDVNSNKMEHDRSDQSRPDDPPSMSADCDDAAMSIAEDKSEDELQGPATGAKATEKKKKRVTFADDNIGRQLQPLRRAGTPQEYIANLKRRSERDLKRDFLKQINSKRSAGVADIFLEPPKAKRQRQRKSSTSSHSDPDEPALAATMITGVVPELGGIPDPDQAKVSKKDRRRQIAAATAEGDSNRHLGSQKRDTNLGMTIWGLANVDCVGSSDYKLKGMKTPIRGWQLQAAARMVMRENADAHPHGGILGDQMGMGKTLTSLVLIVGCPPLPQDIQSGSGGTLVVVPGPNVLKEWTEAISRHIDCIQSSDVLVFRRGTNVLETSQIAQYKIVITTYQELLKYPSAKRLFTLVQTHGEGTEEFQNAVKDIAGPLFDIEWYRVVFDELHTIKNSETQTFHACYCLNSKRVWGLSGTPLINQCKEIFPYVKLIGVEGIETKKDFINIYKKGPDAIKKLDALVNLVTIRRSHEDQFLGKQMLEGLPQFEAEVRWVNLSKEEQLIYDAVSHYFDNQTPPFPIVSMAQKRRAISHPYLLEKSFLEKLNNEAIQELIEGLKQVEGKQWVYHQIGKRFSRYDPDNAFAAADKRTQEEAPELTPQEISYAPMHPFGKSAFGGMFSMAHLLEYTIAEKDTNKIKCGMCKKKKKCEPIRISEAFGEYDVDRIPTLMSKAEECDSEVEESADGDSDNDMPRSRKSKAAEKRRKAQERRERKRKTRRKYGGDHINNLPVLEEEDTSFLTIGVNENGGVPCPGTKLTVAKEIILQWQMEAPNDKIIVFVEFIKTAVLLGIVLNLEDIPFVYLNGKLTSAEKVKAVEIFKKDPTVKVLIASMKVGGQALNLTCANRANGRVNRMGQLRPSHAIVIKARGTIDEYITDLQNRKTEEIEHVLQDDGRVTEKLGEYETMALTAPVAWQTLKQRIIDEIEQENGPQGVR</sequence>
<dbReference type="PANTHER" id="PTHR45626:SF17">
    <property type="entry name" value="HELICASE-LIKE TRANSCRIPTION FACTOR"/>
    <property type="match status" value="1"/>
</dbReference>
<dbReference type="InterPro" id="IPR027417">
    <property type="entry name" value="P-loop_NTPase"/>
</dbReference>
<dbReference type="GO" id="GO:0004386">
    <property type="term" value="F:helicase activity"/>
    <property type="evidence" value="ECO:0007669"/>
    <property type="project" value="UniProtKB-KW"/>
</dbReference>
<dbReference type="CDD" id="cd18793">
    <property type="entry name" value="SF2_C_SNF"/>
    <property type="match status" value="1"/>
</dbReference>
<dbReference type="InterPro" id="IPR038718">
    <property type="entry name" value="SNF2-like_sf"/>
</dbReference>
<accession>A0A161W4Y6</accession>
<comment type="caution">
    <text evidence="7">The sequence shown here is derived from an EMBL/GenBank/DDBJ whole genome shotgun (WGS) entry which is preliminary data.</text>
</comment>
<feature type="domain" description="Helicase ATP-binding" evidence="6">
    <location>
        <begin position="301"/>
        <end position="496"/>
    </location>
</feature>
<dbReference type="Pfam" id="PF00271">
    <property type="entry name" value="Helicase_C"/>
    <property type="match status" value="1"/>
</dbReference>
<name>A0A161W4Y6_COLIC</name>
<feature type="compositionally biased region" description="Acidic residues" evidence="5">
    <location>
        <begin position="734"/>
        <end position="748"/>
    </location>
</feature>
<dbReference type="GO" id="GO:0006281">
    <property type="term" value="P:DNA repair"/>
    <property type="evidence" value="ECO:0007669"/>
    <property type="project" value="TreeGrafter"/>
</dbReference>
<dbReference type="GO" id="GO:0005634">
    <property type="term" value="C:nucleus"/>
    <property type="evidence" value="ECO:0007669"/>
    <property type="project" value="TreeGrafter"/>
</dbReference>
<evidence type="ECO:0000313" key="7">
    <source>
        <dbReference type="EMBL" id="KZL82165.1"/>
    </source>
</evidence>
<dbReference type="Proteomes" id="UP000076584">
    <property type="component" value="Unassembled WGS sequence"/>
</dbReference>
<keyword evidence="1" id="KW-0547">Nucleotide-binding</keyword>
<dbReference type="Gene3D" id="3.40.50.10810">
    <property type="entry name" value="Tandem AAA-ATPase domain"/>
    <property type="match status" value="1"/>
</dbReference>
<dbReference type="AlphaFoldDB" id="A0A161W4Y6"/>
<evidence type="ECO:0000256" key="2">
    <source>
        <dbReference type="ARBA" id="ARBA00022801"/>
    </source>
</evidence>
<feature type="region of interest" description="Disordered" evidence="5">
    <location>
        <begin position="173"/>
        <end position="254"/>
    </location>
</feature>
<evidence type="ECO:0000256" key="4">
    <source>
        <dbReference type="ARBA" id="ARBA00022840"/>
    </source>
</evidence>
<dbReference type="GO" id="GO:0008094">
    <property type="term" value="F:ATP-dependent activity, acting on DNA"/>
    <property type="evidence" value="ECO:0007669"/>
    <property type="project" value="TreeGrafter"/>
</dbReference>
<dbReference type="InterPro" id="IPR000330">
    <property type="entry name" value="SNF2_N"/>
</dbReference>
<feature type="compositionally biased region" description="Basic and acidic residues" evidence="5">
    <location>
        <begin position="69"/>
        <end position="82"/>
    </location>
</feature>
<dbReference type="PANTHER" id="PTHR45626">
    <property type="entry name" value="TRANSCRIPTION TERMINATION FACTOR 2-RELATED"/>
    <property type="match status" value="1"/>
</dbReference>
<protein>
    <submittedName>
        <fullName evidence="7">Snf2 family domain-containing protein</fullName>
    </submittedName>
</protein>
<dbReference type="InterPro" id="IPR049730">
    <property type="entry name" value="SNF2/RAD54-like_C"/>
</dbReference>
<keyword evidence="8" id="KW-1185">Reference proteome</keyword>
<dbReference type="GO" id="GO:0005524">
    <property type="term" value="F:ATP binding"/>
    <property type="evidence" value="ECO:0007669"/>
    <property type="project" value="UniProtKB-KW"/>
</dbReference>
<evidence type="ECO:0000256" key="5">
    <source>
        <dbReference type="SAM" id="MobiDB-lite"/>
    </source>
</evidence>
<keyword evidence="3" id="KW-0347">Helicase</keyword>
<dbReference type="InterPro" id="IPR050628">
    <property type="entry name" value="SNF2_RAD54_helicase_TF"/>
</dbReference>
<dbReference type="PROSITE" id="PS51192">
    <property type="entry name" value="HELICASE_ATP_BIND_1"/>
    <property type="match status" value="1"/>
</dbReference>